<dbReference type="Pfam" id="PF09832">
    <property type="entry name" value="DUF2059"/>
    <property type="match status" value="1"/>
</dbReference>
<evidence type="ECO:0000259" key="2">
    <source>
        <dbReference type="Pfam" id="PF09832"/>
    </source>
</evidence>
<dbReference type="InterPro" id="IPR018637">
    <property type="entry name" value="DUF2059"/>
</dbReference>
<name>A0AA48KRG2_9ALTE</name>
<keyword evidence="1" id="KW-0732">Signal</keyword>
<dbReference type="EMBL" id="AP027272">
    <property type="protein sequence ID" value="BDX05389.1"/>
    <property type="molecule type" value="Genomic_DNA"/>
</dbReference>
<dbReference type="AlphaFoldDB" id="A0AA48KRG2"/>
<sequence>MRRLLISLIGLSLLGSSQVLSASTQDEEHKMQLVERLFEVYFADSIKDSMRNSVTQSVEREKERLKLDFPLEQYNGILQDYLQQYEALQIERQESYASLSGLKQHYADYYTASELEQLIAFYESDLGKKRVNFQPSSTNKKNFKTQQEEYWDALTALKEELSFNLRKAGGSWEKYLHTTPPMRAIERSEALHHLGKGVEGVFEFKIKAAAVANGWLYLNSEKDYRDRRCLTVKIPEIFIDELRASYGYDLEKELPGLSLMAKGEAKRHTIRAMGPGNKPSFPYYQTHVTLDSLEDLLLSPKRD</sequence>
<reference evidence="3" key="1">
    <citation type="submission" date="2023-01" db="EMBL/GenBank/DDBJ databases">
        <title>Complete genome sequence of Planctobacterium marinum strain Dej080120_11.</title>
        <authorList>
            <person name="Ueki S."/>
            <person name="Maruyama F."/>
        </authorList>
    </citation>
    <scope>NUCLEOTIDE SEQUENCE</scope>
    <source>
        <strain evidence="3">Dej080120_11</strain>
    </source>
</reference>
<evidence type="ECO:0000313" key="3">
    <source>
        <dbReference type="EMBL" id="BDX05389.1"/>
    </source>
</evidence>
<feature type="signal peptide" evidence="1">
    <location>
        <begin position="1"/>
        <end position="22"/>
    </location>
</feature>
<feature type="chain" id="PRO_5041245491" description="DUF2059 domain-containing protein" evidence="1">
    <location>
        <begin position="23"/>
        <end position="303"/>
    </location>
</feature>
<evidence type="ECO:0000256" key="1">
    <source>
        <dbReference type="SAM" id="SignalP"/>
    </source>
</evidence>
<organism evidence="3 4">
    <name type="scientific">Planctobacterium marinum</name>
    <dbReference type="NCBI Taxonomy" id="1631968"/>
    <lineage>
        <taxon>Bacteria</taxon>
        <taxon>Pseudomonadati</taxon>
        <taxon>Pseudomonadota</taxon>
        <taxon>Gammaproteobacteria</taxon>
        <taxon>Alteromonadales</taxon>
        <taxon>Alteromonadaceae</taxon>
        <taxon>Planctobacterium</taxon>
    </lineage>
</organism>
<keyword evidence="4" id="KW-1185">Reference proteome</keyword>
<dbReference type="KEGG" id="pmaw:MACH26_09100"/>
<dbReference type="Proteomes" id="UP001333710">
    <property type="component" value="Chromosome"/>
</dbReference>
<evidence type="ECO:0000313" key="4">
    <source>
        <dbReference type="Proteomes" id="UP001333710"/>
    </source>
</evidence>
<proteinExistence type="predicted"/>
<accession>A0AA48KRG2</accession>
<protein>
    <recommendedName>
        <fullName evidence="2">DUF2059 domain-containing protein</fullName>
    </recommendedName>
</protein>
<feature type="domain" description="DUF2059" evidence="2">
    <location>
        <begin position="104"/>
        <end position="140"/>
    </location>
</feature>
<dbReference type="RefSeq" id="WP_338291357.1">
    <property type="nucleotide sequence ID" value="NZ_AP027272.1"/>
</dbReference>
<gene>
    <name evidence="3" type="ORF">MACH26_09100</name>
</gene>